<protein>
    <recommendedName>
        <fullName evidence="4">Protein GrpE</fullName>
    </recommendedName>
</protein>
<dbReference type="EMBL" id="CP000724">
    <property type="protein sequence ID" value="ABR46516.1"/>
    <property type="molecule type" value="Genomic_DNA"/>
</dbReference>
<dbReference type="Pfam" id="PF01025">
    <property type="entry name" value="GrpE"/>
    <property type="match status" value="1"/>
</dbReference>
<dbReference type="Gene3D" id="2.30.22.10">
    <property type="entry name" value="Head domain of nucleotide exchange factor GrpE"/>
    <property type="match status" value="1"/>
</dbReference>
<gene>
    <name evidence="2" type="ordered locus">Amet_0284</name>
</gene>
<evidence type="ECO:0008006" key="4">
    <source>
        <dbReference type="Google" id="ProtNLM"/>
    </source>
</evidence>
<dbReference type="KEGG" id="amt:Amet_0284"/>
<dbReference type="InterPro" id="IPR009012">
    <property type="entry name" value="GrpE_head"/>
</dbReference>
<dbReference type="GO" id="GO:0000774">
    <property type="term" value="F:adenyl-nucleotide exchange factor activity"/>
    <property type="evidence" value="ECO:0007669"/>
    <property type="project" value="InterPro"/>
</dbReference>
<dbReference type="STRING" id="293826.Amet_0284"/>
<accession>A6TJZ8</accession>
<name>A6TJZ8_ALKMQ</name>
<evidence type="ECO:0000256" key="1">
    <source>
        <dbReference type="ARBA" id="ARBA00023186"/>
    </source>
</evidence>
<proteinExistence type="predicted"/>
<keyword evidence="1" id="KW-0143">Chaperone</keyword>
<dbReference type="GO" id="GO:0051087">
    <property type="term" value="F:protein-folding chaperone binding"/>
    <property type="evidence" value="ECO:0007669"/>
    <property type="project" value="InterPro"/>
</dbReference>
<reference evidence="3" key="1">
    <citation type="journal article" date="2016" name="Genome Announc.">
        <title>Complete genome sequence of Alkaliphilus metalliredigens strain QYMF, an alkaliphilic and metal-reducing bacterium isolated from borax-contaminated leachate ponds.</title>
        <authorList>
            <person name="Hwang C."/>
            <person name="Copeland A."/>
            <person name="Lucas S."/>
            <person name="Lapidus A."/>
            <person name="Barry K."/>
            <person name="Detter J.C."/>
            <person name="Glavina Del Rio T."/>
            <person name="Hammon N."/>
            <person name="Israni S."/>
            <person name="Dalin E."/>
            <person name="Tice H."/>
            <person name="Pitluck S."/>
            <person name="Chertkov O."/>
            <person name="Brettin T."/>
            <person name="Bruce D."/>
            <person name="Han C."/>
            <person name="Schmutz J."/>
            <person name="Larimer F."/>
            <person name="Land M.L."/>
            <person name="Hauser L."/>
            <person name="Kyrpides N."/>
            <person name="Mikhailova N."/>
            <person name="Ye Q."/>
            <person name="Zhou J."/>
            <person name="Richardson P."/>
            <person name="Fields M.W."/>
        </authorList>
    </citation>
    <scope>NUCLEOTIDE SEQUENCE [LARGE SCALE GENOMIC DNA]</scope>
    <source>
        <strain evidence="3">QYMF</strain>
    </source>
</reference>
<evidence type="ECO:0000313" key="3">
    <source>
        <dbReference type="Proteomes" id="UP000001572"/>
    </source>
</evidence>
<sequence>MIDVRKEIEKYEPIDLAQEEELQQDEFIEVLQHLQKSLNRFGKDQYKTLGQVEEVLELLEASEEKDKVYGDLRKEAKKKDEEIDALLLAIIMVTDALEDLYYYTVKNNEGSWAEQLSLLWEKLGQKLSYYGIVRIGEEGTTFSSHHGIAEGISKDANRSHGEIVEVIQLGYVYRGRVLRKARVIVNENEERVKYE</sequence>
<dbReference type="GO" id="GO:0006457">
    <property type="term" value="P:protein folding"/>
    <property type="evidence" value="ECO:0007669"/>
    <property type="project" value="InterPro"/>
</dbReference>
<dbReference type="Proteomes" id="UP000001572">
    <property type="component" value="Chromosome"/>
</dbReference>
<keyword evidence="3" id="KW-1185">Reference proteome</keyword>
<dbReference type="eggNOG" id="COG0576">
    <property type="taxonomic scope" value="Bacteria"/>
</dbReference>
<dbReference type="SUPFAM" id="SSF51064">
    <property type="entry name" value="Head domain of nucleotide exchange factor GrpE"/>
    <property type="match status" value="1"/>
</dbReference>
<dbReference type="AlphaFoldDB" id="A6TJZ8"/>
<evidence type="ECO:0000313" key="2">
    <source>
        <dbReference type="EMBL" id="ABR46516.1"/>
    </source>
</evidence>
<dbReference type="RefSeq" id="WP_011971425.1">
    <property type="nucleotide sequence ID" value="NC_009633.1"/>
</dbReference>
<dbReference type="InterPro" id="IPR000740">
    <property type="entry name" value="GrpE"/>
</dbReference>
<dbReference type="GO" id="GO:0042803">
    <property type="term" value="F:protein homodimerization activity"/>
    <property type="evidence" value="ECO:0007669"/>
    <property type="project" value="InterPro"/>
</dbReference>
<dbReference type="OrthoDB" id="9812586at2"/>
<dbReference type="HOGENOM" id="CLU_1364208_0_0_9"/>
<organism evidence="2 3">
    <name type="scientific">Alkaliphilus metalliredigens (strain QYMF)</name>
    <dbReference type="NCBI Taxonomy" id="293826"/>
    <lineage>
        <taxon>Bacteria</taxon>
        <taxon>Bacillati</taxon>
        <taxon>Bacillota</taxon>
        <taxon>Clostridia</taxon>
        <taxon>Peptostreptococcales</taxon>
        <taxon>Natronincolaceae</taxon>
        <taxon>Alkaliphilus</taxon>
    </lineage>
</organism>